<keyword evidence="3" id="KW-1185">Reference proteome</keyword>
<feature type="domain" description="RNase H type-1" evidence="1">
    <location>
        <begin position="526"/>
        <end position="655"/>
    </location>
</feature>
<dbReference type="InterPro" id="IPR000477">
    <property type="entry name" value="RT_dom"/>
</dbReference>
<organism evidence="2 3">
    <name type="scientific">Musa acuminata subsp. malaccensis</name>
    <name type="common">Wild banana</name>
    <name type="synonym">Musa malaccensis</name>
    <dbReference type="NCBI Taxonomy" id="214687"/>
    <lineage>
        <taxon>Eukaryota</taxon>
        <taxon>Viridiplantae</taxon>
        <taxon>Streptophyta</taxon>
        <taxon>Embryophyta</taxon>
        <taxon>Tracheophyta</taxon>
        <taxon>Spermatophyta</taxon>
        <taxon>Magnoliopsida</taxon>
        <taxon>Liliopsida</taxon>
        <taxon>Zingiberales</taxon>
        <taxon>Musaceae</taxon>
        <taxon>Musa</taxon>
    </lineage>
</organism>
<dbReference type="GO" id="GO:0004523">
    <property type="term" value="F:RNA-DNA hybrid ribonuclease activity"/>
    <property type="evidence" value="ECO:0007669"/>
    <property type="project" value="InterPro"/>
</dbReference>
<dbReference type="SUPFAM" id="SSF56672">
    <property type="entry name" value="DNA/RNA polymerases"/>
    <property type="match status" value="1"/>
</dbReference>
<dbReference type="InterPro" id="IPR041577">
    <property type="entry name" value="RT_RNaseH_2"/>
</dbReference>
<dbReference type="Pfam" id="PF13456">
    <property type="entry name" value="RVT_3"/>
    <property type="match status" value="1"/>
</dbReference>
<dbReference type="PANTHER" id="PTHR48475">
    <property type="entry name" value="RIBONUCLEASE H"/>
    <property type="match status" value="1"/>
</dbReference>
<protein>
    <recommendedName>
        <fullName evidence="1">RNase H type-1 domain-containing protein</fullName>
    </recommendedName>
</protein>
<dbReference type="PROSITE" id="PS50879">
    <property type="entry name" value="RNASE_H_1"/>
    <property type="match status" value="1"/>
</dbReference>
<dbReference type="OMA" id="QNERANA"/>
<dbReference type="InterPro" id="IPR036397">
    <property type="entry name" value="RNaseH_sf"/>
</dbReference>
<dbReference type="CDD" id="cd01647">
    <property type="entry name" value="RT_LTR"/>
    <property type="match status" value="1"/>
</dbReference>
<dbReference type="GeneID" id="103973313"/>
<dbReference type="InterPro" id="IPR043502">
    <property type="entry name" value="DNA/RNA_pol_sf"/>
</dbReference>
<dbReference type="Gene3D" id="3.10.10.10">
    <property type="entry name" value="HIV Type 1 Reverse Transcriptase, subunit A, domain 1"/>
    <property type="match status" value="1"/>
</dbReference>
<dbReference type="PANTHER" id="PTHR48475:SF2">
    <property type="entry name" value="RIBONUCLEASE H"/>
    <property type="match status" value="1"/>
</dbReference>
<evidence type="ECO:0000259" key="1">
    <source>
        <dbReference type="PROSITE" id="PS50879"/>
    </source>
</evidence>
<dbReference type="OrthoDB" id="117622at2759"/>
<dbReference type="Pfam" id="PF00078">
    <property type="entry name" value="RVT_1"/>
    <property type="match status" value="1"/>
</dbReference>
<evidence type="ECO:0000313" key="2">
    <source>
        <dbReference type="EnsemblPlants" id="Ma11_p11480.1"/>
    </source>
</evidence>
<evidence type="ECO:0000313" key="3">
    <source>
        <dbReference type="Proteomes" id="UP000012960"/>
    </source>
</evidence>
<dbReference type="Gramene" id="Ma11_t11480.1">
    <property type="protein sequence ID" value="Ma11_p11480.1"/>
    <property type="gene ID" value="Ma11_g11480"/>
</dbReference>
<name>A0A804L6R9_MUSAM</name>
<reference evidence="2" key="1">
    <citation type="submission" date="2021-05" db="UniProtKB">
        <authorList>
            <consortium name="EnsemblPlants"/>
        </authorList>
    </citation>
    <scope>IDENTIFICATION</scope>
    <source>
        <strain evidence="2">subsp. malaccensis</strain>
    </source>
</reference>
<dbReference type="Gene3D" id="3.30.420.10">
    <property type="entry name" value="Ribonuclease H-like superfamily/Ribonuclease H"/>
    <property type="match status" value="1"/>
</dbReference>
<dbReference type="InterPro" id="IPR002156">
    <property type="entry name" value="RNaseH_domain"/>
</dbReference>
<dbReference type="AlphaFoldDB" id="A0A804L6R9"/>
<dbReference type="Pfam" id="PF17919">
    <property type="entry name" value="RT_RNaseH_2"/>
    <property type="match status" value="1"/>
</dbReference>
<dbReference type="EnsemblPlants" id="Ma11_t11480.1">
    <property type="protein sequence ID" value="Ma11_p11480.1"/>
    <property type="gene ID" value="Ma11_g11480"/>
</dbReference>
<dbReference type="InterPro" id="IPR043128">
    <property type="entry name" value="Rev_trsase/Diguanyl_cyclase"/>
</dbReference>
<dbReference type="CDD" id="cd09279">
    <property type="entry name" value="RNase_HI_like"/>
    <property type="match status" value="1"/>
</dbReference>
<accession>A0A804L6R9</accession>
<dbReference type="InterPro" id="IPR012337">
    <property type="entry name" value="RNaseH-like_sf"/>
</dbReference>
<sequence length="723" mass="81219">MTIALTGFIEDSISPLGTTVLPITLGEELRMKTLMTAFMVVDLPSAYNVILGRSTLNRIQAVVSTYHRTIKFPTSTGIGGAWSDPRESRRCYLTTVALPPKPRPTTVPDPREASVSQMTLEPPKSLIEVPLKRGRPVQTIRIGTALPEADRLHLVDYLRENADQFAWSPEEMLGIDLEVAQHRLNVDPGERPIRQKLRRFTPDQQRVIRDEADRFIKAGFIAEVKIDQLVDATVGHERLTFLDAFSGYNQIWMATQDREDTTFVTNQGAYCYKVMPFGLKNTDATYQRMVDKLFKQQLGRNMEVYIDDMIVKSKVAGTHLADLAETFQTLRQFNLHLNPAKCVFGVSSGKFLGFIIHQWGIDTNPEKVRAITEMHSPRSAKEVQRLARRLAALSSFTWTPKCEEAFKKLKECLVYLPRLTSPELGETLGFYLVASPQAISSVLIREVPPMQQPMHYISHVLGGPEIRYPPIERLALILVLTARKLWPYFQAHTIKYSLRTAIKAQVLADFISELAPEYRAVGRQSGQGTWTLHIDGSSTSEGAGVGFVLRGRSGEAYERSLKLKFRATNNEAEYEALLHGLHLALELHVGDLEVFSDSQLVTGHINGSCEARDPTMISYLMEVKWHARCFDHFSVTIIPRAQNERANALAKLASTRTLESVPTTESMAVPTIPTHEVTKTNLPPNWIEEILRFKAGGKEPDDSAVTRRLRRAQAGYCIIGGRL</sequence>
<dbReference type="InParanoid" id="A0A804L6R9"/>
<proteinExistence type="predicted"/>
<dbReference type="SUPFAM" id="SSF53098">
    <property type="entry name" value="Ribonuclease H-like"/>
    <property type="match status" value="1"/>
</dbReference>
<dbReference type="GO" id="GO:0003676">
    <property type="term" value="F:nucleic acid binding"/>
    <property type="evidence" value="ECO:0007669"/>
    <property type="project" value="InterPro"/>
</dbReference>
<dbReference type="Gene3D" id="3.30.70.270">
    <property type="match status" value="1"/>
</dbReference>
<dbReference type="Proteomes" id="UP000012960">
    <property type="component" value="Unplaced"/>
</dbReference>